<organism evidence="4 5">
    <name type="scientific">Thalassobaculum fulvum</name>
    <dbReference type="NCBI Taxonomy" id="1633335"/>
    <lineage>
        <taxon>Bacteria</taxon>
        <taxon>Pseudomonadati</taxon>
        <taxon>Pseudomonadota</taxon>
        <taxon>Alphaproteobacteria</taxon>
        <taxon>Rhodospirillales</taxon>
        <taxon>Thalassobaculaceae</taxon>
        <taxon>Thalassobaculum</taxon>
    </lineage>
</organism>
<dbReference type="PANTHER" id="PTHR31223">
    <property type="entry name" value="LOG FAMILY PROTEIN YJL055W"/>
    <property type="match status" value="1"/>
</dbReference>
<dbReference type="NCBIfam" id="TIGR00730">
    <property type="entry name" value="Rossman fold protein, TIGR00730 family"/>
    <property type="match status" value="1"/>
</dbReference>
<accession>A0A919CS63</accession>
<dbReference type="RefSeq" id="WP_229837467.1">
    <property type="nucleotide sequence ID" value="NZ_BMZS01000012.1"/>
</dbReference>
<dbReference type="GO" id="GO:0009691">
    <property type="term" value="P:cytokinin biosynthetic process"/>
    <property type="evidence" value="ECO:0007669"/>
    <property type="project" value="UniProtKB-UniRule"/>
</dbReference>
<proteinExistence type="inferred from homology"/>
<dbReference type="Pfam" id="PF03641">
    <property type="entry name" value="Lysine_decarbox"/>
    <property type="match status" value="1"/>
</dbReference>
<dbReference type="AlphaFoldDB" id="A0A919CS63"/>
<comment type="caution">
    <text evidence="4">The sequence shown here is derived from an EMBL/GenBank/DDBJ whole genome shotgun (WGS) entry which is preliminary data.</text>
</comment>
<dbReference type="InterPro" id="IPR005269">
    <property type="entry name" value="LOG"/>
</dbReference>
<protein>
    <recommendedName>
        <fullName evidence="3">Cytokinin riboside 5'-monophosphate phosphoribohydrolase</fullName>
        <ecNumber evidence="3">3.2.2.n1</ecNumber>
    </recommendedName>
</protein>
<name>A0A919CS63_9PROT</name>
<keyword evidence="5" id="KW-1185">Reference proteome</keyword>
<reference evidence="4" key="2">
    <citation type="submission" date="2020-09" db="EMBL/GenBank/DDBJ databases">
        <authorList>
            <person name="Sun Q."/>
            <person name="Kim S."/>
        </authorList>
    </citation>
    <scope>NUCLEOTIDE SEQUENCE</scope>
    <source>
        <strain evidence="4">KCTC 42651</strain>
    </source>
</reference>
<dbReference type="GO" id="GO:0005829">
    <property type="term" value="C:cytosol"/>
    <property type="evidence" value="ECO:0007669"/>
    <property type="project" value="TreeGrafter"/>
</dbReference>
<sequence>MFCGSSSRVDARYRDAAAEFGRLIAERGAELVYGGGRVGLMGLVADAALEGGARVTGVIPRFLMDLEVGHGSVSELVVTDSMHERKAEMYDRAGAFVVLPGGLGTLDETLEVLTWSQLKLSTKPVILVDIDGFWQPLLALIEHTIERGFTRPANRDLYRVVPSVEAVFEAIDEFEIPAGGDVSSKWL</sequence>
<dbReference type="EC" id="3.2.2.n1" evidence="3"/>
<reference evidence="4" key="1">
    <citation type="journal article" date="2014" name="Int. J. Syst. Evol. Microbiol.">
        <title>Complete genome sequence of Corynebacterium casei LMG S-19264T (=DSM 44701T), isolated from a smear-ripened cheese.</title>
        <authorList>
            <consortium name="US DOE Joint Genome Institute (JGI-PGF)"/>
            <person name="Walter F."/>
            <person name="Albersmeier A."/>
            <person name="Kalinowski J."/>
            <person name="Ruckert C."/>
        </authorList>
    </citation>
    <scope>NUCLEOTIDE SEQUENCE</scope>
    <source>
        <strain evidence="4">KCTC 42651</strain>
    </source>
</reference>
<dbReference type="Gene3D" id="3.40.50.450">
    <property type="match status" value="1"/>
</dbReference>
<keyword evidence="3" id="KW-0378">Hydrolase</keyword>
<evidence type="ECO:0000256" key="2">
    <source>
        <dbReference type="ARBA" id="ARBA00006763"/>
    </source>
</evidence>
<evidence type="ECO:0000256" key="3">
    <source>
        <dbReference type="RuleBase" id="RU363015"/>
    </source>
</evidence>
<evidence type="ECO:0000313" key="5">
    <source>
        <dbReference type="Proteomes" id="UP000630353"/>
    </source>
</evidence>
<comment type="similarity">
    <text evidence="2 3">Belongs to the LOG family.</text>
</comment>
<dbReference type="Proteomes" id="UP000630353">
    <property type="component" value="Unassembled WGS sequence"/>
</dbReference>
<keyword evidence="3" id="KW-0203">Cytokinin biosynthesis</keyword>
<gene>
    <name evidence="4" type="ORF">GCM10017083_48050</name>
</gene>
<dbReference type="SUPFAM" id="SSF102405">
    <property type="entry name" value="MCP/YpsA-like"/>
    <property type="match status" value="1"/>
</dbReference>
<dbReference type="GO" id="GO:0008714">
    <property type="term" value="F:AMP nucleosidase activity"/>
    <property type="evidence" value="ECO:0007669"/>
    <property type="project" value="UniProtKB-EC"/>
</dbReference>
<dbReference type="InterPro" id="IPR031100">
    <property type="entry name" value="LOG_fam"/>
</dbReference>
<comment type="catalytic activity">
    <reaction evidence="1">
        <text>AMP + H2O = D-ribose 5-phosphate + adenine</text>
        <dbReference type="Rhea" id="RHEA:20129"/>
        <dbReference type="ChEBI" id="CHEBI:15377"/>
        <dbReference type="ChEBI" id="CHEBI:16708"/>
        <dbReference type="ChEBI" id="CHEBI:78346"/>
        <dbReference type="ChEBI" id="CHEBI:456215"/>
        <dbReference type="EC" id="3.2.2.4"/>
    </reaction>
</comment>
<evidence type="ECO:0000256" key="1">
    <source>
        <dbReference type="ARBA" id="ARBA00000274"/>
    </source>
</evidence>
<dbReference type="PANTHER" id="PTHR31223:SF70">
    <property type="entry name" value="LOG FAMILY PROTEIN YJL055W"/>
    <property type="match status" value="1"/>
</dbReference>
<dbReference type="EMBL" id="BMZS01000012">
    <property type="protein sequence ID" value="GHD61102.1"/>
    <property type="molecule type" value="Genomic_DNA"/>
</dbReference>
<evidence type="ECO:0000313" key="4">
    <source>
        <dbReference type="EMBL" id="GHD61102.1"/>
    </source>
</evidence>